<dbReference type="AlphaFoldDB" id="A0A2K9NRU9"/>
<dbReference type="KEGG" id="bsto:C0V70_06820"/>
<evidence type="ECO:0000313" key="1">
    <source>
        <dbReference type="EMBL" id="AUN97825.1"/>
    </source>
</evidence>
<dbReference type="Proteomes" id="UP000235584">
    <property type="component" value="Chromosome"/>
</dbReference>
<dbReference type="OrthoDB" id="5290993at2"/>
<sequence>MKKLFFIFFLLIANQVFAKGGDEVRNGGGLAENYLTFALKNLGQSIDLCLAQSTCAKKEGERELLLKIKNSLPEEISKKVLNFASEAQKPGFFVINGYIRLAVTGDYVGSPIYYNLDLLYRKGEVFMNYGQAIQSLIHELGHHHGSVDHDQLEILGAEVRGVNEGNVSDVSFLPYLNGTGFSGVATEAKSYKTNGLLALVFQEEMIDVTPHFIYLRSDCDPDLTGMRPVESSAIQFFNLHWIHNKENFMNGEKVLDGNVVLYCSHGMTREYKKFYSFKIGVKARFGNYFLYQGLRFVETPKLLYRLKTSSPMPQ</sequence>
<gene>
    <name evidence="1" type="ORF">C0V70_06820</name>
</gene>
<organism evidence="1 2">
    <name type="scientific">Bacteriovorax stolpii</name>
    <name type="common">Bdellovibrio stolpii</name>
    <dbReference type="NCBI Taxonomy" id="960"/>
    <lineage>
        <taxon>Bacteria</taxon>
        <taxon>Pseudomonadati</taxon>
        <taxon>Bdellovibrionota</taxon>
        <taxon>Bacteriovoracia</taxon>
        <taxon>Bacteriovoracales</taxon>
        <taxon>Bacteriovoracaceae</taxon>
        <taxon>Bacteriovorax</taxon>
    </lineage>
</organism>
<reference evidence="1 2" key="1">
    <citation type="submission" date="2018-01" db="EMBL/GenBank/DDBJ databases">
        <title>Complete genome sequence of Bacteriovorax stolpii DSM12778.</title>
        <authorList>
            <person name="Tang B."/>
            <person name="Chang J."/>
        </authorList>
    </citation>
    <scope>NUCLEOTIDE SEQUENCE [LARGE SCALE GENOMIC DNA]</scope>
    <source>
        <strain evidence="1 2">DSM 12778</strain>
    </source>
</reference>
<evidence type="ECO:0000313" key="2">
    <source>
        <dbReference type="Proteomes" id="UP000235584"/>
    </source>
</evidence>
<name>A0A2K9NRU9_BACTC</name>
<accession>A0A2K9NRU9</accession>
<protein>
    <submittedName>
        <fullName evidence="1">Uncharacterized protein</fullName>
    </submittedName>
</protein>
<proteinExistence type="predicted"/>
<keyword evidence="2" id="KW-1185">Reference proteome</keyword>
<dbReference type="RefSeq" id="WP_102243118.1">
    <property type="nucleotide sequence ID" value="NZ_CP025704.1"/>
</dbReference>
<dbReference type="EMBL" id="CP025704">
    <property type="protein sequence ID" value="AUN97825.1"/>
    <property type="molecule type" value="Genomic_DNA"/>
</dbReference>